<gene>
    <name evidence="2" type="ORF">AVEN_164904_1</name>
</gene>
<comment type="caution">
    <text evidence="2">The sequence shown here is derived from an EMBL/GenBank/DDBJ whole genome shotgun (WGS) entry which is preliminary data.</text>
</comment>
<feature type="region of interest" description="Disordered" evidence="1">
    <location>
        <begin position="1"/>
        <end position="23"/>
    </location>
</feature>
<organism evidence="2 3">
    <name type="scientific">Araneus ventricosus</name>
    <name type="common">Orbweaver spider</name>
    <name type="synonym">Epeira ventricosa</name>
    <dbReference type="NCBI Taxonomy" id="182803"/>
    <lineage>
        <taxon>Eukaryota</taxon>
        <taxon>Metazoa</taxon>
        <taxon>Ecdysozoa</taxon>
        <taxon>Arthropoda</taxon>
        <taxon>Chelicerata</taxon>
        <taxon>Arachnida</taxon>
        <taxon>Araneae</taxon>
        <taxon>Araneomorphae</taxon>
        <taxon>Entelegynae</taxon>
        <taxon>Araneoidea</taxon>
        <taxon>Araneidae</taxon>
        <taxon>Araneus</taxon>
    </lineage>
</organism>
<name>A0A4Y2DWI6_ARAVE</name>
<sequence length="97" mass="10841">MPAHFSRPVLLPQEENITPEGLPFPTENLLSTLTSLRIKLSAKLLKDPGPPPERWEARITSFHFRKVCRVPGILGTNVDIYGEPFQEVVQATGASYQ</sequence>
<evidence type="ECO:0000256" key="1">
    <source>
        <dbReference type="SAM" id="MobiDB-lite"/>
    </source>
</evidence>
<proteinExistence type="predicted"/>
<accession>A0A4Y2DWI6</accession>
<evidence type="ECO:0000313" key="2">
    <source>
        <dbReference type="EMBL" id="GBM19965.1"/>
    </source>
</evidence>
<evidence type="ECO:0000313" key="3">
    <source>
        <dbReference type="Proteomes" id="UP000499080"/>
    </source>
</evidence>
<protein>
    <submittedName>
        <fullName evidence="2">Uncharacterized protein</fullName>
    </submittedName>
</protein>
<dbReference type="EMBL" id="BGPR01000434">
    <property type="protein sequence ID" value="GBM19965.1"/>
    <property type="molecule type" value="Genomic_DNA"/>
</dbReference>
<keyword evidence="3" id="KW-1185">Reference proteome</keyword>
<reference evidence="2 3" key="1">
    <citation type="journal article" date="2019" name="Sci. Rep.">
        <title>Orb-weaving spider Araneus ventricosus genome elucidates the spidroin gene catalogue.</title>
        <authorList>
            <person name="Kono N."/>
            <person name="Nakamura H."/>
            <person name="Ohtoshi R."/>
            <person name="Moran D.A.P."/>
            <person name="Shinohara A."/>
            <person name="Yoshida Y."/>
            <person name="Fujiwara M."/>
            <person name="Mori M."/>
            <person name="Tomita M."/>
            <person name="Arakawa K."/>
        </authorList>
    </citation>
    <scope>NUCLEOTIDE SEQUENCE [LARGE SCALE GENOMIC DNA]</scope>
</reference>
<dbReference type="AlphaFoldDB" id="A0A4Y2DWI6"/>
<dbReference type="Proteomes" id="UP000499080">
    <property type="component" value="Unassembled WGS sequence"/>
</dbReference>